<keyword evidence="2" id="KW-0805">Transcription regulation</keyword>
<dbReference type="SUPFAM" id="SSF53822">
    <property type="entry name" value="Periplasmic binding protein-like I"/>
    <property type="match status" value="1"/>
</dbReference>
<dbReference type="AlphaFoldDB" id="A0A2A6M6F9"/>
<protein>
    <submittedName>
        <fullName evidence="6">LacI family transcriptional regulator</fullName>
    </submittedName>
</protein>
<evidence type="ECO:0000313" key="6">
    <source>
        <dbReference type="EMBL" id="PDT50140.1"/>
    </source>
</evidence>
<organism evidence="6 7">
    <name type="scientific">Rhizobium fredii</name>
    <name type="common">Sinorhizobium fredii</name>
    <dbReference type="NCBI Taxonomy" id="380"/>
    <lineage>
        <taxon>Bacteria</taxon>
        <taxon>Pseudomonadati</taxon>
        <taxon>Pseudomonadota</taxon>
        <taxon>Alphaproteobacteria</taxon>
        <taxon>Hyphomicrobiales</taxon>
        <taxon>Rhizobiaceae</taxon>
        <taxon>Sinorhizobium/Ensifer group</taxon>
        <taxon>Sinorhizobium</taxon>
    </lineage>
</organism>
<dbReference type="PROSITE" id="PS50932">
    <property type="entry name" value="HTH_LACI_2"/>
    <property type="match status" value="1"/>
</dbReference>
<gene>
    <name evidence="6" type="ORF">CO661_00270</name>
</gene>
<dbReference type="CDD" id="cd01392">
    <property type="entry name" value="HTH_LacI"/>
    <property type="match status" value="1"/>
</dbReference>
<dbReference type="Gene3D" id="3.40.50.2300">
    <property type="match status" value="2"/>
</dbReference>
<keyword evidence="3" id="KW-0238">DNA-binding</keyword>
<dbReference type="RefSeq" id="WP_097586361.1">
    <property type="nucleotide sequence ID" value="NZ_NWTC01000001.1"/>
</dbReference>
<evidence type="ECO:0000256" key="2">
    <source>
        <dbReference type="ARBA" id="ARBA00023015"/>
    </source>
</evidence>
<name>A0A2A6M6F9_RHIFR</name>
<evidence type="ECO:0000256" key="1">
    <source>
        <dbReference type="ARBA" id="ARBA00022491"/>
    </source>
</evidence>
<dbReference type="GO" id="GO:0003700">
    <property type="term" value="F:DNA-binding transcription factor activity"/>
    <property type="evidence" value="ECO:0007669"/>
    <property type="project" value="TreeGrafter"/>
</dbReference>
<comment type="caution">
    <text evidence="6">The sequence shown here is derived from an EMBL/GenBank/DDBJ whole genome shotgun (WGS) entry which is preliminary data.</text>
</comment>
<accession>A0A2A6M6F9</accession>
<reference evidence="6 7" key="1">
    <citation type="submission" date="2017-09" db="EMBL/GenBank/DDBJ databases">
        <title>Comparative genomics of rhizobia isolated from Phaseolus vulgaris in China.</title>
        <authorList>
            <person name="Tong W."/>
        </authorList>
    </citation>
    <scope>NUCLEOTIDE SEQUENCE [LARGE SCALE GENOMIC DNA]</scope>
    <source>
        <strain evidence="6 7">PCH1</strain>
    </source>
</reference>
<dbReference type="PANTHER" id="PTHR30146">
    <property type="entry name" value="LACI-RELATED TRANSCRIPTIONAL REPRESSOR"/>
    <property type="match status" value="1"/>
</dbReference>
<dbReference type="Proteomes" id="UP000220353">
    <property type="component" value="Unassembled WGS sequence"/>
</dbReference>
<dbReference type="Pfam" id="PF13407">
    <property type="entry name" value="Peripla_BP_4"/>
    <property type="match status" value="1"/>
</dbReference>
<dbReference type="InterPro" id="IPR025997">
    <property type="entry name" value="SBP_2_dom"/>
</dbReference>
<keyword evidence="4" id="KW-0804">Transcription</keyword>
<dbReference type="GO" id="GO:0000976">
    <property type="term" value="F:transcription cis-regulatory region binding"/>
    <property type="evidence" value="ECO:0007669"/>
    <property type="project" value="TreeGrafter"/>
</dbReference>
<dbReference type="InterPro" id="IPR000843">
    <property type="entry name" value="HTH_LacI"/>
</dbReference>
<evidence type="ECO:0000256" key="3">
    <source>
        <dbReference type="ARBA" id="ARBA00023125"/>
    </source>
</evidence>
<dbReference type="SUPFAM" id="SSF47413">
    <property type="entry name" value="lambda repressor-like DNA-binding domains"/>
    <property type="match status" value="1"/>
</dbReference>
<evidence type="ECO:0000259" key="5">
    <source>
        <dbReference type="PROSITE" id="PS50932"/>
    </source>
</evidence>
<dbReference type="InterPro" id="IPR010982">
    <property type="entry name" value="Lambda_DNA-bd_dom_sf"/>
</dbReference>
<keyword evidence="1" id="KW-0678">Repressor</keyword>
<dbReference type="InterPro" id="IPR028082">
    <property type="entry name" value="Peripla_BP_I"/>
</dbReference>
<feature type="domain" description="HTH lacI-type" evidence="5">
    <location>
        <begin position="8"/>
        <end position="65"/>
    </location>
</feature>
<dbReference type="SMART" id="SM00354">
    <property type="entry name" value="HTH_LACI"/>
    <property type="match status" value="1"/>
</dbReference>
<dbReference type="EMBL" id="NWTC01000001">
    <property type="protein sequence ID" value="PDT50140.1"/>
    <property type="molecule type" value="Genomic_DNA"/>
</dbReference>
<evidence type="ECO:0000256" key="4">
    <source>
        <dbReference type="ARBA" id="ARBA00023163"/>
    </source>
</evidence>
<proteinExistence type="predicted"/>
<dbReference type="PANTHER" id="PTHR30146:SF45">
    <property type="entry name" value="CATABOLITE REPRESSOR_ACTIVATOR"/>
    <property type="match status" value="1"/>
</dbReference>
<sequence length="335" mass="36339">MKTVKRKPTIYDIATASSASPTTVSLVLNGQWKKHRIKPETASQILRCAGDLGYSANQKARALRLSRSGLGGMVLPHYRNRFFAGLAEAFEGEARKRNLCPIVVSTQRDPSIEARVTETLLAQQVEFLFIAGVNDPSPLNDMCAAAGIRCVNVDLPGPKAPSIVSDNRGAAMAVTELLLNKLLASGLPIDDWFFFGGVRDDNSTRQRIEGFNAALAKHGVRLGEDAFRCEGYAPRIAESALAERYAQIGRLPAGLFVNGITGLEGAAAFLASLPRDTWNSTRIAAFDWDPFAAQMPYDVTMVRQDVEAMIAASFAVIDDYPEGDVPQVVIPAKLR</sequence>
<evidence type="ECO:0000313" key="7">
    <source>
        <dbReference type="Proteomes" id="UP000220353"/>
    </source>
</evidence>
<dbReference type="Gene3D" id="1.10.260.40">
    <property type="entry name" value="lambda repressor-like DNA-binding domains"/>
    <property type="match status" value="1"/>
</dbReference>